<evidence type="ECO:0000256" key="19">
    <source>
        <dbReference type="SAM" id="Phobius"/>
    </source>
</evidence>
<gene>
    <name evidence="21" type="primary">nad2</name>
</gene>
<accession>B3W621</accession>
<evidence type="ECO:0000256" key="10">
    <source>
        <dbReference type="ARBA" id="ARBA00022967"/>
    </source>
</evidence>
<dbReference type="GO" id="GO:0006120">
    <property type="term" value="P:mitochondrial electron transport, NADH to ubiquinone"/>
    <property type="evidence" value="ECO:0007669"/>
    <property type="project" value="TreeGrafter"/>
</dbReference>
<keyword evidence="16 19" id="KW-0472">Membrane</keyword>
<feature type="transmembrane region" description="Helical" evidence="19">
    <location>
        <begin position="85"/>
        <end position="103"/>
    </location>
</feature>
<feature type="transmembrane region" description="Helical" evidence="19">
    <location>
        <begin position="6"/>
        <end position="27"/>
    </location>
</feature>
<evidence type="ECO:0000256" key="11">
    <source>
        <dbReference type="ARBA" id="ARBA00022982"/>
    </source>
</evidence>
<keyword evidence="13" id="KW-0520">NAD</keyword>
<keyword evidence="7" id="KW-0679">Respiratory chain</keyword>
<feature type="transmembrane region" description="Helical" evidence="19">
    <location>
        <begin position="47"/>
        <end position="65"/>
    </location>
</feature>
<evidence type="ECO:0000256" key="4">
    <source>
        <dbReference type="ARBA" id="ARBA00012944"/>
    </source>
</evidence>
<dbReference type="GO" id="GO:0005743">
    <property type="term" value="C:mitochondrial inner membrane"/>
    <property type="evidence" value="ECO:0007669"/>
    <property type="project" value="UniProtKB-SubCell"/>
</dbReference>
<evidence type="ECO:0000256" key="12">
    <source>
        <dbReference type="ARBA" id="ARBA00022989"/>
    </source>
</evidence>
<feature type="transmembrane region" description="Helical" evidence="19">
    <location>
        <begin position="176"/>
        <end position="201"/>
    </location>
</feature>
<keyword evidence="9" id="KW-0999">Mitochondrion inner membrane</keyword>
<dbReference type="EC" id="7.1.1.2" evidence="4"/>
<evidence type="ECO:0000256" key="6">
    <source>
        <dbReference type="ARBA" id="ARBA00022448"/>
    </source>
</evidence>
<feature type="transmembrane region" description="Helical" evidence="19">
    <location>
        <begin position="142"/>
        <end position="164"/>
    </location>
</feature>
<dbReference type="AlphaFoldDB" id="B3W621"/>
<keyword evidence="11" id="KW-0249">Electron transport</keyword>
<evidence type="ECO:0000256" key="16">
    <source>
        <dbReference type="ARBA" id="ARBA00023136"/>
    </source>
</evidence>
<evidence type="ECO:0000256" key="9">
    <source>
        <dbReference type="ARBA" id="ARBA00022792"/>
    </source>
</evidence>
<geneLocation type="mitochondrion" evidence="21"/>
<dbReference type="PANTHER" id="PTHR46552">
    <property type="entry name" value="NADH-UBIQUINONE OXIDOREDUCTASE CHAIN 2"/>
    <property type="match status" value="1"/>
</dbReference>
<comment type="function">
    <text evidence="1">Core subunit of the mitochondrial membrane respiratory chain NADH dehydrogenase (Complex I) that is believed to belong to the minimal assembly required for catalysis. Complex I functions in the transfer of electrons from NADH to the respiratory chain. The immediate electron acceptor for the enzyme is believed to be ubiquinone.</text>
</comment>
<name>B3W621_9ACAR</name>
<evidence type="ECO:0000256" key="2">
    <source>
        <dbReference type="ARBA" id="ARBA00004448"/>
    </source>
</evidence>
<feature type="domain" description="NADH:quinone oxidoreductase/Mrp antiporter transmembrane" evidence="20">
    <location>
        <begin position="17"/>
        <end position="258"/>
    </location>
</feature>
<keyword evidence="8 19" id="KW-0812">Transmembrane</keyword>
<evidence type="ECO:0000256" key="3">
    <source>
        <dbReference type="ARBA" id="ARBA00007012"/>
    </source>
</evidence>
<evidence type="ECO:0000256" key="17">
    <source>
        <dbReference type="ARBA" id="ARBA00031028"/>
    </source>
</evidence>
<keyword evidence="6" id="KW-0813">Transport</keyword>
<evidence type="ECO:0000256" key="8">
    <source>
        <dbReference type="ARBA" id="ARBA00022692"/>
    </source>
</evidence>
<organism evidence="21">
    <name type="scientific">Unionicola foili</name>
    <dbReference type="NCBI Taxonomy" id="350889"/>
    <lineage>
        <taxon>Eukaryota</taxon>
        <taxon>Metazoa</taxon>
        <taxon>Ecdysozoa</taxon>
        <taxon>Arthropoda</taxon>
        <taxon>Chelicerata</taxon>
        <taxon>Arachnida</taxon>
        <taxon>Acari</taxon>
        <taxon>Acariformes</taxon>
        <taxon>Trombidiformes</taxon>
        <taxon>Prostigmata</taxon>
        <taxon>Anystina</taxon>
        <taxon>Parasitengona</taxon>
        <taxon>Hydracarina</taxon>
        <taxon>Hygrobatoidea</taxon>
        <taxon>Unionicolidae</taxon>
        <taxon>Unionicolinae</taxon>
        <taxon>Unionicola</taxon>
        <taxon>Parasitatax</taxon>
    </lineage>
</organism>
<reference evidence="21" key="1">
    <citation type="journal article" date="2009" name="Exp. Appl. Acarol.">
        <title>Mitochondrial genome sequence of Unionicola foili (Acari: Unionicolidae): a unique gene order with implications for phylogenetic inference.</title>
        <authorList>
            <person name="Ernsting B.R."/>
            <person name="Edwards D.D."/>
            <person name="Aldred K.J."/>
            <person name="Fites J.S."/>
            <person name="Neff C.R."/>
        </authorList>
    </citation>
    <scope>NUCLEOTIDE SEQUENCE</scope>
</reference>
<protein>
    <recommendedName>
        <fullName evidence="5">NADH-ubiquinone oxidoreductase chain 2</fullName>
        <ecNumber evidence="4">7.1.1.2</ecNumber>
    </recommendedName>
    <alternativeName>
        <fullName evidence="17">NADH dehydrogenase subunit 2</fullName>
    </alternativeName>
</protein>
<evidence type="ECO:0000313" key="21">
    <source>
        <dbReference type="EMBL" id="ACF19649.1"/>
    </source>
</evidence>
<evidence type="ECO:0000256" key="13">
    <source>
        <dbReference type="ARBA" id="ARBA00023027"/>
    </source>
</evidence>
<dbReference type="PANTHER" id="PTHR46552:SF1">
    <property type="entry name" value="NADH-UBIQUINONE OXIDOREDUCTASE CHAIN 2"/>
    <property type="match status" value="1"/>
</dbReference>
<evidence type="ECO:0000256" key="1">
    <source>
        <dbReference type="ARBA" id="ARBA00003257"/>
    </source>
</evidence>
<comment type="catalytic activity">
    <reaction evidence="18">
        <text>a ubiquinone + NADH + 5 H(+)(in) = a ubiquinol + NAD(+) + 4 H(+)(out)</text>
        <dbReference type="Rhea" id="RHEA:29091"/>
        <dbReference type="Rhea" id="RHEA-COMP:9565"/>
        <dbReference type="Rhea" id="RHEA-COMP:9566"/>
        <dbReference type="ChEBI" id="CHEBI:15378"/>
        <dbReference type="ChEBI" id="CHEBI:16389"/>
        <dbReference type="ChEBI" id="CHEBI:17976"/>
        <dbReference type="ChEBI" id="CHEBI:57540"/>
        <dbReference type="ChEBI" id="CHEBI:57945"/>
        <dbReference type="EC" id="7.1.1.2"/>
    </reaction>
</comment>
<feature type="transmembrane region" description="Helical" evidence="19">
    <location>
        <begin position="221"/>
        <end position="243"/>
    </location>
</feature>
<evidence type="ECO:0000256" key="15">
    <source>
        <dbReference type="ARBA" id="ARBA00023128"/>
    </source>
</evidence>
<feature type="transmembrane region" description="Helical" evidence="19">
    <location>
        <begin position="255"/>
        <end position="272"/>
    </location>
</feature>
<comment type="subcellular location">
    <subcellularLocation>
        <location evidence="2">Mitochondrion inner membrane</location>
        <topology evidence="2">Multi-pass membrane protein</topology>
    </subcellularLocation>
</comment>
<dbReference type="GO" id="GO:0008137">
    <property type="term" value="F:NADH dehydrogenase (ubiquinone) activity"/>
    <property type="evidence" value="ECO:0007669"/>
    <property type="project" value="UniProtKB-EC"/>
</dbReference>
<comment type="similarity">
    <text evidence="3">Belongs to the complex I subunit 2 family.</text>
</comment>
<evidence type="ECO:0000256" key="7">
    <source>
        <dbReference type="ARBA" id="ARBA00022660"/>
    </source>
</evidence>
<dbReference type="Pfam" id="PF00361">
    <property type="entry name" value="Proton_antipo_M"/>
    <property type="match status" value="1"/>
</dbReference>
<dbReference type="EMBL" id="EU856396">
    <property type="protein sequence ID" value="ACF19649.1"/>
    <property type="molecule type" value="Genomic_DNA"/>
</dbReference>
<keyword evidence="10" id="KW-1278">Translocase</keyword>
<proteinExistence type="inferred from homology"/>
<dbReference type="InterPro" id="IPR001750">
    <property type="entry name" value="ND/Mrp_TM"/>
</dbReference>
<keyword evidence="15 21" id="KW-0496">Mitochondrion</keyword>
<feature type="transmembrane region" description="Helical" evidence="19">
    <location>
        <begin position="292"/>
        <end position="309"/>
    </location>
</feature>
<evidence type="ECO:0000259" key="20">
    <source>
        <dbReference type="Pfam" id="PF00361"/>
    </source>
</evidence>
<sequence>MMKWSTLIISPLIIIFSKNWIFIWSLFEMNTFAFIMMMNKKKQSESMLLYFLVQSTASLMILLSLNSSISLSMMLKSPSELTPTLILLSMALKSGSAPFYMWMPPIVRKISWENIFLLLSLQKLAPTFFIIINPKVILTEMLIFFSIVSGTMLQLTSINLKLLITFSSISHLSWMMISGILSFNLFLFYFSIYTILLFYISKESSNMNIIYILKTEINLSFSVNILSFSGMPPFLGFIPKWMIISSSVKINPLKPFMLLLIFMSCLNIYIYTRILFLKSMNKQNSFKKSNKIVSFSTIMNFIAPILLFFSPQ</sequence>
<evidence type="ECO:0000256" key="5">
    <source>
        <dbReference type="ARBA" id="ARBA00021008"/>
    </source>
</evidence>
<keyword evidence="12 19" id="KW-1133">Transmembrane helix</keyword>
<keyword evidence="14" id="KW-0830">Ubiquinone</keyword>
<dbReference type="InterPro" id="IPR050175">
    <property type="entry name" value="Complex_I_Subunit_2"/>
</dbReference>
<evidence type="ECO:0000256" key="18">
    <source>
        <dbReference type="ARBA" id="ARBA00049551"/>
    </source>
</evidence>
<evidence type="ECO:0000256" key="14">
    <source>
        <dbReference type="ARBA" id="ARBA00023075"/>
    </source>
</evidence>